<keyword evidence="3" id="KW-1185">Reference proteome</keyword>
<sequence>MAPLDGSATISPPRTRSSKAPNHISHPVGRSLVGCLIDEMAAMIPEIQALDGKFPNPDTTETHLNTPEELKMRDRWEFLTSRLDAAEELLMHCVPHTVEEALAVLAVSRGMAVENEGPLPRRAAAAMKLAIAVLNDHHRFSPALAEQYLPEEWRERGLSLATVRESHTA</sequence>
<dbReference type="RefSeq" id="WP_309798339.1">
    <property type="nucleotide sequence ID" value="NZ_JAVDPW010000009.1"/>
</dbReference>
<proteinExistence type="predicted"/>
<organism evidence="2 3">
    <name type="scientific">Inquilinus ginsengisoli</name>
    <dbReference type="NCBI Taxonomy" id="363840"/>
    <lineage>
        <taxon>Bacteria</taxon>
        <taxon>Pseudomonadati</taxon>
        <taxon>Pseudomonadota</taxon>
        <taxon>Alphaproteobacteria</taxon>
        <taxon>Rhodospirillales</taxon>
        <taxon>Rhodospirillaceae</taxon>
        <taxon>Inquilinus</taxon>
    </lineage>
</organism>
<feature type="compositionally biased region" description="Polar residues" evidence="1">
    <location>
        <begin position="8"/>
        <end position="20"/>
    </location>
</feature>
<gene>
    <name evidence="2" type="ORF">E9232_004872</name>
</gene>
<feature type="region of interest" description="Disordered" evidence="1">
    <location>
        <begin position="1"/>
        <end position="25"/>
    </location>
</feature>
<accession>A0ABU1JVK7</accession>
<reference evidence="2 3" key="1">
    <citation type="submission" date="2023-07" db="EMBL/GenBank/DDBJ databases">
        <title>Sorghum-associated microbial communities from plants grown in Nebraska, USA.</title>
        <authorList>
            <person name="Schachtman D."/>
        </authorList>
    </citation>
    <scope>NUCLEOTIDE SEQUENCE [LARGE SCALE GENOMIC DNA]</scope>
    <source>
        <strain evidence="2 3">584</strain>
    </source>
</reference>
<dbReference type="Proteomes" id="UP001262410">
    <property type="component" value="Unassembled WGS sequence"/>
</dbReference>
<evidence type="ECO:0000256" key="1">
    <source>
        <dbReference type="SAM" id="MobiDB-lite"/>
    </source>
</evidence>
<protein>
    <submittedName>
        <fullName evidence="2">Uncharacterized protein</fullName>
    </submittedName>
</protein>
<dbReference type="EMBL" id="JAVDPW010000009">
    <property type="protein sequence ID" value="MDR6292332.1"/>
    <property type="molecule type" value="Genomic_DNA"/>
</dbReference>
<name>A0ABU1JVK7_9PROT</name>
<comment type="caution">
    <text evidence="2">The sequence shown here is derived from an EMBL/GenBank/DDBJ whole genome shotgun (WGS) entry which is preliminary data.</text>
</comment>
<evidence type="ECO:0000313" key="2">
    <source>
        <dbReference type="EMBL" id="MDR6292332.1"/>
    </source>
</evidence>
<evidence type="ECO:0000313" key="3">
    <source>
        <dbReference type="Proteomes" id="UP001262410"/>
    </source>
</evidence>